<reference evidence="1" key="1">
    <citation type="submission" date="2020-08" db="EMBL/GenBank/DDBJ databases">
        <title>Multicomponent nature underlies the extraordinary mechanical properties of spider dragline silk.</title>
        <authorList>
            <person name="Kono N."/>
            <person name="Nakamura H."/>
            <person name="Mori M."/>
            <person name="Yoshida Y."/>
            <person name="Ohtoshi R."/>
            <person name="Malay A.D."/>
            <person name="Moran D.A.P."/>
            <person name="Tomita M."/>
            <person name="Numata K."/>
            <person name="Arakawa K."/>
        </authorList>
    </citation>
    <scope>NUCLEOTIDE SEQUENCE</scope>
</reference>
<name>A0A8X6TSX2_NEPPI</name>
<proteinExistence type="predicted"/>
<evidence type="ECO:0000313" key="1">
    <source>
        <dbReference type="EMBL" id="GFT40756.1"/>
    </source>
</evidence>
<comment type="caution">
    <text evidence="1">The sequence shown here is derived from an EMBL/GenBank/DDBJ whole genome shotgun (WGS) entry which is preliminary data.</text>
</comment>
<dbReference type="AlphaFoldDB" id="A0A8X6TSX2"/>
<sequence length="108" mass="11937">MTSPPLDLLLPSSYFHPQLLPDDSHLCNVAQVSFPRQPSSQLPILGCNTSFGTKHWFHTSASIKHLSVFHRNKPTKVVSGALFLHISKVLQPQLLNRALSLISPVTMA</sequence>
<accession>A0A8X6TSX2</accession>
<keyword evidence="2" id="KW-1185">Reference proteome</keyword>
<dbReference type="OrthoDB" id="6473720at2759"/>
<dbReference type="Proteomes" id="UP000887013">
    <property type="component" value="Unassembled WGS sequence"/>
</dbReference>
<dbReference type="EMBL" id="BMAW01014837">
    <property type="protein sequence ID" value="GFT40756.1"/>
    <property type="molecule type" value="Genomic_DNA"/>
</dbReference>
<organism evidence="1 2">
    <name type="scientific">Nephila pilipes</name>
    <name type="common">Giant wood spider</name>
    <name type="synonym">Nephila maculata</name>
    <dbReference type="NCBI Taxonomy" id="299642"/>
    <lineage>
        <taxon>Eukaryota</taxon>
        <taxon>Metazoa</taxon>
        <taxon>Ecdysozoa</taxon>
        <taxon>Arthropoda</taxon>
        <taxon>Chelicerata</taxon>
        <taxon>Arachnida</taxon>
        <taxon>Araneae</taxon>
        <taxon>Araneomorphae</taxon>
        <taxon>Entelegynae</taxon>
        <taxon>Araneoidea</taxon>
        <taxon>Nephilidae</taxon>
        <taxon>Nephila</taxon>
    </lineage>
</organism>
<evidence type="ECO:0000313" key="2">
    <source>
        <dbReference type="Proteomes" id="UP000887013"/>
    </source>
</evidence>
<gene>
    <name evidence="1" type="ORF">NPIL_136741</name>
</gene>
<protein>
    <submittedName>
        <fullName evidence="1">Uncharacterized protein</fullName>
    </submittedName>
</protein>